<dbReference type="SMART" id="SM00382">
    <property type="entry name" value="AAA"/>
    <property type="match status" value="1"/>
</dbReference>
<evidence type="ECO:0000256" key="4">
    <source>
        <dbReference type="ARBA" id="ARBA00022737"/>
    </source>
</evidence>
<dbReference type="SUPFAM" id="SSF90123">
    <property type="entry name" value="ABC transporter transmembrane region"/>
    <property type="match status" value="2"/>
</dbReference>
<dbReference type="InterPro" id="IPR036640">
    <property type="entry name" value="ABC1_TM_sf"/>
</dbReference>
<dbReference type="Proteomes" id="UP000193642">
    <property type="component" value="Unassembled WGS sequence"/>
</dbReference>
<dbReference type="InterPro" id="IPR027417">
    <property type="entry name" value="P-loop_NTPase"/>
</dbReference>
<keyword evidence="13" id="KW-1185">Reference proteome</keyword>
<keyword evidence="2" id="KW-0813">Transport</keyword>
<comment type="caution">
    <text evidence="12">The sequence shown here is derived from an EMBL/GenBank/DDBJ whole genome shotgun (WGS) entry which is preliminary data.</text>
</comment>
<reference evidence="12 13" key="1">
    <citation type="submission" date="2016-07" db="EMBL/GenBank/DDBJ databases">
        <title>Pervasive Adenine N6-methylation of Active Genes in Fungi.</title>
        <authorList>
            <consortium name="DOE Joint Genome Institute"/>
            <person name="Mondo S.J."/>
            <person name="Dannebaum R.O."/>
            <person name="Kuo R.C."/>
            <person name="Labutti K."/>
            <person name="Haridas S."/>
            <person name="Kuo A."/>
            <person name="Salamov A."/>
            <person name="Ahrendt S.R."/>
            <person name="Lipzen A."/>
            <person name="Sullivan W."/>
            <person name="Andreopoulos W.B."/>
            <person name="Clum A."/>
            <person name="Lindquist E."/>
            <person name="Daum C."/>
            <person name="Ramamoorthy G.K."/>
            <person name="Gryganskyi A."/>
            <person name="Culley D."/>
            <person name="Magnuson J.K."/>
            <person name="James T.Y."/>
            <person name="O'Malley M.A."/>
            <person name="Stajich J.E."/>
            <person name="Spatafora J.W."/>
            <person name="Visel A."/>
            <person name="Grigoriev I.V."/>
        </authorList>
    </citation>
    <scope>NUCLEOTIDE SEQUENCE [LARGE SCALE GENOMIC DNA]</scope>
    <source>
        <strain evidence="12 13">JEL800</strain>
    </source>
</reference>
<organism evidence="12 13">
    <name type="scientific">Rhizoclosmatium globosum</name>
    <dbReference type="NCBI Taxonomy" id="329046"/>
    <lineage>
        <taxon>Eukaryota</taxon>
        <taxon>Fungi</taxon>
        <taxon>Fungi incertae sedis</taxon>
        <taxon>Chytridiomycota</taxon>
        <taxon>Chytridiomycota incertae sedis</taxon>
        <taxon>Chytridiomycetes</taxon>
        <taxon>Chytridiales</taxon>
        <taxon>Chytriomycetaceae</taxon>
        <taxon>Rhizoclosmatium</taxon>
    </lineage>
</organism>
<dbReference type="PANTHER" id="PTHR24223">
    <property type="entry name" value="ATP-BINDING CASSETTE SUB-FAMILY C"/>
    <property type="match status" value="1"/>
</dbReference>
<keyword evidence="5" id="KW-0547">Nucleotide-binding</keyword>
<dbReference type="InterPro" id="IPR050173">
    <property type="entry name" value="ABC_transporter_C-like"/>
</dbReference>
<evidence type="ECO:0000259" key="11">
    <source>
        <dbReference type="PROSITE" id="PS50929"/>
    </source>
</evidence>
<feature type="transmembrane region" description="Helical" evidence="9">
    <location>
        <begin position="836"/>
        <end position="864"/>
    </location>
</feature>
<dbReference type="PROSITE" id="PS50929">
    <property type="entry name" value="ABC_TM1F"/>
    <property type="match status" value="2"/>
</dbReference>
<dbReference type="PANTHER" id="PTHR24223:SF443">
    <property type="entry name" value="MULTIDRUG-RESISTANCE LIKE PROTEIN 1, ISOFORM I"/>
    <property type="match status" value="1"/>
</dbReference>
<evidence type="ECO:0000256" key="8">
    <source>
        <dbReference type="ARBA" id="ARBA00023136"/>
    </source>
</evidence>
<evidence type="ECO:0000259" key="10">
    <source>
        <dbReference type="PROSITE" id="PS50893"/>
    </source>
</evidence>
<dbReference type="InterPro" id="IPR011527">
    <property type="entry name" value="ABC1_TM_dom"/>
</dbReference>
<comment type="subcellular location">
    <subcellularLocation>
        <location evidence="1">Vacuole membrane</location>
        <topology evidence="1">Multi-pass membrane protein</topology>
    </subcellularLocation>
</comment>
<feature type="domain" description="ABC transporter" evidence="10">
    <location>
        <begin position="427"/>
        <end position="647"/>
    </location>
</feature>
<dbReference type="InterPro" id="IPR003439">
    <property type="entry name" value="ABC_transporter-like_ATP-bd"/>
</dbReference>
<dbReference type="Gene3D" id="3.40.50.300">
    <property type="entry name" value="P-loop containing nucleotide triphosphate hydrolases"/>
    <property type="match status" value="2"/>
</dbReference>
<evidence type="ECO:0000256" key="1">
    <source>
        <dbReference type="ARBA" id="ARBA00004128"/>
    </source>
</evidence>
<evidence type="ECO:0000256" key="6">
    <source>
        <dbReference type="ARBA" id="ARBA00022840"/>
    </source>
</evidence>
<feature type="transmembrane region" description="Helical" evidence="9">
    <location>
        <begin position="83"/>
        <end position="108"/>
    </location>
</feature>
<dbReference type="EMBL" id="MCGO01000036">
    <property type="protein sequence ID" value="ORY40141.1"/>
    <property type="molecule type" value="Genomic_DNA"/>
</dbReference>
<dbReference type="PROSITE" id="PS50893">
    <property type="entry name" value="ABC_TRANSPORTER_2"/>
    <property type="match status" value="2"/>
</dbReference>
<keyword evidence="12" id="KW-0378">Hydrolase</keyword>
<dbReference type="OrthoDB" id="6500128at2759"/>
<evidence type="ECO:0000256" key="3">
    <source>
        <dbReference type="ARBA" id="ARBA00022692"/>
    </source>
</evidence>
<evidence type="ECO:0000313" key="13">
    <source>
        <dbReference type="Proteomes" id="UP000193642"/>
    </source>
</evidence>
<feature type="domain" description="ABC transmembrane type-1" evidence="11">
    <location>
        <begin position="750"/>
        <end position="882"/>
    </location>
</feature>
<name>A0A1Y2BZE9_9FUNG</name>
<dbReference type="STRING" id="329046.A0A1Y2BZE9"/>
<protein>
    <submittedName>
        <fullName evidence="12">p-loop containing nucleoside triphosphate hydrolase protein</fullName>
    </submittedName>
</protein>
<keyword evidence="7 9" id="KW-1133">Transmembrane helix</keyword>
<sequence>MSAIDENEEFALPEFGQWWDPLNYITSNWVYNVLKGNKEKAPSLDQKHKADNTIHWLDTFMAQSRKPSGQRQGTLLGALLPHVLMAILLDALCQLILVSSTISLSLLLREARFSLILHDIVLISCQIQILRYLNPTFPRSDLFIQNGYGLAGLMFVLQLAIIWCGSFASKATGILQTQLKAGITSAIYKKHMHLSFKSKGIFPREAVNNLILADVINITNCVSHFNKVWTIPVQTGLSLYLVSQLLEVSSLVSALVFIALSLWSFIFSPHIHRTSSEYLKLMDERLVRLRSFWHGAKSVKYRSLEDNVKKDLDQARAEQIQKLKGYVSSYSLLLGSTVLEQQVVIPLTFLIYAGMGHPMTADIIFPSLSFLSSLSSLAGSVPQLVTDIILGHVSYIRISDFLLAEESDSNETPLYLPALLDSKEPAIRYENTSFSWPSKDTNASDIRLFSDLSFTIKRGETVAVVGGENSGRSSLIASLAGVMRKTGGIAELRGSVAYCSSAPFILSGSVQDNLTLLSNATTANISKAMDTVQLDTSLGSKVSYKDLTEDQKARISLARAIAFDADIYLLDKAFRSVAADLEAKIFDESINGHFIEKTVVFATTLLHHLESSRVDRIIVLDEGKIVEMGTYIELMSDLNGAFYKLMEEYELERAEVNKNARIEFENGQQQLTAIKDRGIDIDDNITAPRGQFATVRWGTYKTYATTAGWKYVILHAFMIAVLLGVYVAKFVILQEWTADSKDPQKNASCIAAYSALLASGTLVDFFGFILLTQLCLRAAQHFHNCAQDRILSAPYRFFNPANHTTIKERLRTDVTHLDRESTRIITGYYLNMYSVFGILIVVCISAWQIIPITTTLVLLCLALFRFTKQIFRQIHHLAQSANPLSKHISTIHCKEAIRSLNVPDALFSTTAAWMAFRIGVMCGVVEVCVLLFAVAGVMAPTWAGVAISQVRGLGQAMTSWLMSFASLDGNMGSAESLLEVANTTETESPRTLPNDAALPQEWPTTGSILFQNVLLYGETNDAARFNFEINPGEKIGVIGRSGGEIAVSLVDTLFRLNELAAGSVIVDGQDISELGLKKLRQSLVMIPQSPILMQGTLRANMDPDGRFTDTEIWSALETVGMKEKVPMLDMSISANLEQSPRHDGGVLFSDRDAQLIFLAIGILGRVPKVVVVEQSVKTGVSRVVEKLCFDPLFKDTTVLCVVHRLKTIAFLDRVLVVDDAGVVEFDTPKRLLTEKRGSEFASMVESAGDENSRIFRKLLGV</sequence>
<feature type="transmembrane region" description="Helical" evidence="9">
    <location>
        <begin position="148"/>
        <end position="168"/>
    </location>
</feature>
<dbReference type="GO" id="GO:0000329">
    <property type="term" value="C:fungal-type vacuole membrane"/>
    <property type="evidence" value="ECO:0007669"/>
    <property type="project" value="UniProtKB-ARBA"/>
</dbReference>
<gene>
    <name evidence="12" type="ORF">BCR33DRAFT_852884</name>
</gene>
<accession>A0A1Y2BZE9</accession>
<evidence type="ECO:0000256" key="9">
    <source>
        <dbReference type="SAM" id="Phobius"/>
    </source>
</evidence>
<feature type="transmembrane region" description="Helical" evidence="9">
    <location>
        <begin position="115"/>
        <end position="133"/>
    </location>
</feature>
<evidence type="ECO:0000313" key="12">
    <source>
        <dbReference type="EMBL" id="ORY40141.1"/>
    </source>
</evidence>
<dbReference type="AlphaFoldDB" id="A0A1Y2BZE9"/>
<dbReference type="Gene3D" id="1.20.1560.10">
    <property type="entry name" value="ABC transporter type 1, transmembrane domain"/>
    <property type="match status" value="2"/>
</dbReference>
<dbReference type="InterPro" id="IPR003593">
    <property type="entry name" value="AAA+_ATPase"/>
</dbReference>
<feature type="transmembrane region" description="Helical" evidence="9">
    <location>
        <begin position="918"/>
        <end position="943"/>
    </location>
</feature>
<feature type="transmembrane region" description="Helical" evidence="9">
    <location>
        <begin position="708"/>
        <end position="728"/>
    </location>
</feature>
<evidence type="ECO:0000256" key="5">
    <source>
        <dbReference type="ARBA" id="ARBA00022741"/>
    </source>
</evidence>
<dbReference type="GO" id="GO:0140359">
    <property type="term" value="F:ABC-type transporter activity"/>
    <property type="evidence" value="ECO:0007669"/>
    <property type="project" value="InterPro"/>
</dbReference>
<proteinExistence type="predicted"/>
<keyword evidence="4" id="KW-0677">Repeat</keyword>
<evidence type="ECO:0000256" key="7">
    <source>
        <dbReference type="ARBA" id="ARBA00022989"/>
    </source>
</evidence>
<feature type="domain" description="ABC transmembrane type-1" evidence="11">
    <location>
        <begin position="95"/>
        <end position="390"/>
    </location>
</feature>
<keyword evidence="3 9" id="KW-0812">Transmembrane</keyword>
<dbReference type="GO" id="GO:0005524">
    <property type="term" value="F:ATP binding"/>
    <property type="evidence" value="ECO:0007669"/>
    <property type="project" value="UniProtKB-KW"/>
</dbReference>
<dbReference type="GO" id="GO:0016887">
    <property type="term" value="F:ATP hydrolysis activity"/>
    <property type="evidence" value="ECO:0007669"/>
    <property type="project" value="InterPro"/>
</dbReference>
<dbReference type="Pfam" id="PF00664">
    <property type="entry name" value="ABC_membrane"/>
    <property type="match status" value="2"/>
</dbReference>
<dbReference type="SUPFAM" id="SSF52540">
    <property type="entry name" value="P-loop containing nucleoside triphosphate hydrolases"/>
    <property type="match status" value="2"/>
</dbReference>
<keyword evidence="6" id="KW-0067">ATP-binding</keyword>
<evidence type="ECO:0000256" key="2">
    <source>
        <dbReference type="ARBA" id="ARBA00022448"/>
    </source>
</evidence>
<feature type="domain" description="ABC transporter" evidence="10">
    <location>
        <begin position="1003"/>
        <end position="1244"/>
    </location>
</feature>
<feature type="transmembrane region" description="Helical" evidence="9">
    <location>
        <begin position="749"/>
        <end position="771"/>
    </location>
</feature>
<keyword evidence="8 9" id="KW-0472">Membrane</keyword>
<dbReference type="Pfam" id="PF00005">
    <property type="entry name" value="ABC_tran"/>
    <property type="match status" value="2"/>
</dbReference>
<feature type="transmembrane region" description="Helical" evidence="9">
    <location>
        <begin position="245"/>
        <end position="266"/>
    </location>
</feature>